<proteinExistence type="predicted"/>
<feature type="signal peptide" evidence="5">
    <location>
        <begin position="1"/>
        <end position="22"/>
    </location>
</feature>
<dbReference type="InterPro" id="IPR006094">
    <property type="entry name" value="Oxid_FAD_bind_N"/>
</dbReference>
<keyword evidence="3" id="KW-0560">Oxidoreductase</keyword>
<comment type="pathway">
    <text evidence="1">Cofactor biosynthesis; D-erythroascorbate biosynthesis; dehydro-D-arabinono-1,4-lactone from D-arabinose: step 2/2.</text>
</comment>
<evidence type="ECO:0000313" key="7">
    <source>
        <dbReference type="EMBL" id="KIM22986.1"/>
    </source>
</evidence>
<organism evidence="7 8">
    <name type="scientific">Serendipita vermifera MAFF 305830</name>
    <dbReference type="NCBI Taxonomy" id="933852"/>
    <lineage>
        <taxon>Eukaryota</taxon>
        <taxon>Fungi</taxon>
        <taxon>Dikarya</taxon>
        <taxon>Basidiomycota</taxon>
        <taxon>Agaricomycotina</taxon>
        <taxon>Agaricomycetes</taxon>
        <taxon>Sebacinales</taxon>
        <taxon>Serendipitaceae</taxon>
        <taxon>Serendipita</taxon>
    </lineage>
</organism>
<dbReference type="InterPro" id="IPR007173">
    <property type="entry name" value="ALO_C"/>
</dbReference>
<dbReference type="OrthoDB" id="371463at2759"/>
<evidence type="ECO:0000256" key="1">
    <source>
        <dbReference type="ARBA" id="ARBA00005083"/>
    </source>
</evidence>
<evidence type="ECO:0000256" key="5">
    <source>
        <dbReference type="SAM" id="SignalP"/>
    </source>
</evidence>
<dbReference type="PANTHER" id="PTHR43762">
    <property type="entry name" value="L-GULONOLACTONE OXIDASE"/>
    <property type="match status" value="1"/>
</dbReference>
<keyword evidence="8" id="KW-1185">Reference proteome</keyword>
<dbReference type="EMBL" id="KN824344">
    <property type="protein sequence ID" value="KIM22986.1"/>
    <property type="molecule type" value="Genomic_DNA"/>
</dbReference>
<dbReference type="InterPro" id="IPR036318">
    <property type="entry name" value="FAD-bd_PCMH-like_sf"/>
</dbReference>
<dbReference type="InterPro" id="IPR016166">
    <property type="entry name" value="FAD-bd_PCMH"/>
</dbReference>
<dbReference type="HOGENOM" id="CLU_530170_0_0_1"/>
<dbReference type="GO" id="GO:0016020">
    <property type="term" value="C:membrane"/>
    <property type="evidence" value="ECO:0007669"/>
    <property type="project" value="InterPro"/>
</dbReference>
<dbReference type="Gene3D" id="3.30.465.10">
    <property type="match status" value="1"/>
</dbReference>
<dbReference type="InterPro" id="IPR016169">
    <property type="entry name" value="FAD-bd_PCMH_sub2"/>
</dbReference>
<dbReference type="Pfam" id="PF04030">
    <property type="entry name" value="ALO"/>
    <property type="match status" value="1"/>
</dbReference>
<dbReference type="UniPathway" id="UPA00771">
    <property type="reaction ID" value="UER00766"/>
</dbReference>
<dbReference type="InterPro" id="IPR016167">
    <property type="entry name" value="FAD-bd_PCMH_sub1"/>
</dbReference>
<keyword evidence="5" id="KW-0732">Signal</keyword>
<dbReference type="Proteomes" id="UP000054097">
    <property type="component" value="Unassembled WGS sequence"/>
</dbReference>
<dbReference type="SUPFAM" id="SSF56176">
    <property type="entry name" value="FAD-binding/transporter-associated domain-like"/>
    <property type="match status" value="1"/>
</dbReference>
<evidence type="ECO:0000256" key="2">
    <source>
        <dbReference type="ARBA" id="ARBA00013136"/>
    </source>
</evidence>
<dbReference type="Gene3D" id="3.30.43.10">
    <property type="entry name" value="Uridine Diphospho-n-acetylenolpyruvylglucosamine Reductase, domain 2"/>
    <property type="match status" value="1"/>
</dbReference>
<feature type="domain" description="FAD-binding PCMH-type" evidence="6">
    <location>
        <begin position="35"/>
        <end position="209"/>
    </location>
</feature>
<dbReference type="STRING" id="933852.A0A0C3AUP2"/>
<name>A0A0C3AUP2_SERVB</name>
<dbReference type="AlphaFoldDB" id="A0A0C3AUP2"/>
<accession>A0A0C3AUP2</accession>
<dbReference type="GO" id="GO:0071949">
    <property type="term" value="F:FAD binding"/>
    <property type="evidence" value="ECO:0007669"/>
    <property type="project" value="InterPro"/>
</dbReference>
<reference evidence="8" key="2">
    <citation type="submission" date="2015-01" db="EMBL/GenBank/DDBJ databases">
        <title>Evolutionary Origins and Diversification of the Mycorrhizal Mutualists.</title>
        <authorList>
            <consortium name="DOE Joint Genome Institute"/>
            <consortium name="Mycorrhizal Genomics Consortium"/>
            <person name="Kohler A."/>
            <person name="Kuo A."/>
            <person name="Nagy L.G."/>
            <person name="Floudas D."/>
            <person name="Copeland A."/>
            <person name="Barry K.W."/>
            <person name="Cichocki N."/>
            <person name="Veneault-Fourrey C."/>
            <person name="LaButti K."/>
            <person name="Lindquist E.A."/>
            <person name="Lipzen A."/>
            <person name="Lundell T."/>
            <person name="Morin E."/>
            <person name="Murat C."/>
            <person name="Riley R."/>
            <person name="Ohm R."/>
            <person name="Sun H."/>
            <person name="Tunlid A."/>
            <person name="Henrissat B."/>
            <person name="Grigoriev I.V."/>
            <person name="Hibbett D.S."/>
            <person name="Martin F."/>
        </authorList>
    </citation>
    <scope>NUCLEOTIDE SEQUENCE [LARGE SCALE GENOMIC DNA]</scope>
    <source>
        <strain evidence="8">MAFF 305830</strain>
    </source>
</reference>
<dbReference type="EC" id="1.1.3.37" evidence="2"/>
<dbReference type="GO" id="GO:0003885">
    <property type="term" value="F:D-arabinono-1,4-lactone oxidase activity"/>
    <property type="evidence" value="ECO:0007669"/>
    <property type="project" value="UniProtKB-EC"/>
</dbReference>
<dbReference type="PROSITE" id="PS51387">
    <property type="entry name" value="FAD_PCMH"/>
    <property type="match status" value="1"/>
</dbReference>
<evidence type="ECO:0000256" key="4">
    <source>
        <dbReference type="ARBA" id="ARBA00033418"/>
    </source>
</evidence>
<dbReference type="Pfam" id="PF01565">
    <property type="entry name" value="FAD_binding_4"/>
    <property type="match status" value="1"/>
</dbReference>
<dbReference type="InterPro" id="IPR010031">
    <property type="entry name" value="FAD_lactone_oxidase-like"/>
</dbReference>
<dbReference type="PIRSF" id="PIRSF000136">
    <property type="entry name" value="LGO_GLO"/>
    <property type="match status" value="1"/>
</dbReference>
<evidence type="ECO:0000256" key="3">
    <source>
        <dbReference type="ARBA" id="ARBA00023002"/>
    </source>
</evidence>
<reference evidence="7 8" key="1">
    <citation type="submission" date="2014-04" db="EMBL/GenBank/DDBJ databases">
        <authorList>
            <consortium name="DOE Joint Genome Institute"/>
            <person name="Kuo A."/>
            <person name="Zuccaro A."/>
            <person name="Kohler A."/>
            <person name="Nagy L.G."/>
            <person name="Floudas D."/>
            <person name="Copeland A."/>
            <person name="Barry K.W."/>
            <person name="Cichocki N."/>
            <person name="Veneault-Fourrey C."/>
            <person name="LaButti K."/>
            <person name="Lindquist E.A."/>
            <person name="Lipzen A."/>
            <person name="Lundell T."/>
            <person name="Morin E."/>
            <person name="Murat C."/>
            <person name="Sun H."/>
            <person name="Tunlid A."/>
            <person name="Henrissat B."/>
            <person name="Grigoriev I.V."/>
            <person name="Hibbett D.S."/>
            <person name="Martin F."/>
            <person name="Nordberg H.P."/>
            <person name="Cantor M.N."/>
            <person name="Hua S.X."/>
        </authorList>
    </citation>
    <scope>NUCLEOTIDE SEQUENCE [LARGE SCALE GENOMIC DNA]</scope>
    <source>
        <strain evidence="7 8">MAFF 305830</strain>
    </source>
</reference>
<dbReference type="PANTHER" id="PTHR43762:SF1">
    <property type="entry name" value="D-ARABINONO-1,4-LACTONE OXIDASE"/>
    <property type="match status" value="1"/>
</dbReference>
<sequence length="505" mass="56367">MMTPTILYLGVIYALFTRYSHALVVNTFDGEGFVTCANVASIHYPSSIDEVVSLVQNASATNTPVRALGGGHSWYNTSCSDDPNTVVIKTENLNKISNLNMDEGSVEIEAGVTFLQLAEYLHARNASIGYTLVNWNITIAGAIAMGAHRSSLREDSMVAAGALALDIVNGKGEIVHLERDMNSDTWLAATTSLGLLGAIVKIKFMVRPNFKVYADQKILDESEVLNGDIYGLISPYATANFWWWPGIKKFHYRFYDEISISDPGNSLQNTFSISAFEASTAKTLLEGGVNHQWLNGLAEKTFFAVWSLPNFRDNSTGLPIVLWPTTGYAYPVLIGGLYPDQKPEWEMNLHGYTLELAFPIPIANQVLKRIRALFDESEAQGFPMTSSYRSGINLKFGKAFPDLLSQVTLTDEADWSKGVMMFDFPSYRPNNGVRYNEPFYHNLAKTLISEFPCRPHWTKNSREVLQLTKDHSKIDAGHLARFEAVRKEFDPKRIFKSIVGEMFGM</sequence>
<gene>
    <name evidence="7" type="ORF">M408DRAFT_332568</name>
</gene>
<evidence type="ECO:0000259" key="6">
    <source>
        <dbReference type="PROSITE" id="PS51387"/>
    </source>
</evidence>
<evidence type="ECO:0000313" key="8">
    <source>
        <dbReference type="Proteomes" id="UP000054097"/>
    </source>
</evidence>
<feature type="chain" id="PRO_5002175464" description="D-arabinono-1,4-lactone oxidase" evidence="5">
    <location>
        <begin position="23"/>
        <end position="505"/>
    </location>
</feature>
<protein>
    <recommendedName>
        <fullName evidence="2">D-arabinono-1,4-lactone oxidase</fullName>
        <ecNumber evidence="2">1.1.3.37</ecNumber>
    </recommendedName>
    <alternativeName>
        <fullName evidence="4">L-galactono-gamma-lactone oxidase</fullName>
    </alternativeName>
</protein>